<feature type="transmembrane region" description="Helical" evidence="15">
    <location>
        <begin position="173"/>
        <end position="198"/>
    </location>
</feature>
<dbReference type="GeneID" id="664674"/>
<evidence type="ECO:0000256" key="14">
    <source>
        <dbReference type="RuleBase" id="RU004424"/>
    </source>
</evidence>
<evidence type="ECO:0000313" key="17">
    <source>
        <dbReference type="EMBL" id="BAE80365.1"/>
    </source>
</evidence>
<gene>
    <name evidence="18" type="primary">T2R3J</name>
</gene>
<evidence type="ECO:0000256" key="1">
    <source>
        <dbReference type="ARBA" id="ARBA00004141"/>
    </source>
</evidence>
<reference evidence="18" key="3">
    <citation type="submission" date="2025-05" db="UniProtKB">
        <authorList>
            <consortium name="Ensembl"/>
        </authorList>
    </citation>
    <scope>IDENTIFICATION</scope>
</reference>
<sequence>MMNLAKIVYLVLFIIEFILGFCCNSFIGLVNCINCIKSKRMTSSDLIITSLALSRICLLWVPIVNILQLLYPNLYEKKILGIIVIIWIFINHLSTGLVTGLSVHYCLKIARYSHSAFLWLKWRVSCVVIWILLGSVLFSFFSVAPVIKELIVSFSSRQMKFIANCTENITKSYAFIFSAVWMVIPFVIILCSSLLLILSLRRHTQQMNNSITGSRDPNTEAHLKAARIIVSFLFLYILYFVAFFILIFSDYLPDYNLALMIGEMITTAYPSAHSFILILSNNKLKQAFLRMFQIRCGTWGDLVTLCLTGKSGKQ</sequence>
<evidence type="ECO:0000256" key="3">
    <source>
        <dbReference type="ARBA" id="ARBA00022480"/>
    </source>
</evidence>
<accession>Q2ABA2</accession>
<keyword evidence="8 14" id="KW-0472">Membrane</keyword>
<keyword evidence="3 14" id="KW-0919">Taste</keyword>
<feature type="transmembrane region" description="Helical" evidence="15">
    <location>
        <begin position="79"/>
        <end position="107"/>
    </location>
</feature>
<comment type="subcellular location">
    <subcellularLocation>
        <location evidence="1 14">Membrane</location>
        <topology evidence="1 14">Multi-pass membrane protein</topology>
    </subcellularLocation>
</comment>
<dbReference type="GeneTree" id="ENSGT01150000286975"/>
<dbReference type="KEGG" id="mdo:664674"/>
<evidence type="ECO:0000256" key="7">
    <source>
        <dbReference type="ARBA" id="ARBA00023040"/>
    </source>
</evidence>
<proteinExistence type="inferred from homology"/>
<dbReference type="PANTHER" id="PTHR11394">
    <property type="entry name" value="TASTE RECEPTOR TYPE 2"/>
    <property type="match status" value="1"/>
</dbReference>
<feature type="transmembrane region" description="Helical" evidence="15">
    <location>
        <begin position="228"/>
        <end position="249"/>
    </location>
</feature>
<keyword evidence="4 14" id="KW-0716">Sensory transduction</keyword>
<feature type="transmembrane region" description="Helical" evidence="15">
    <location>
        <begin position="127"/>
        <end position="147"/>
    </location>
</feature>
<feature type="transmembrane region" description="Helical" evidence="15">
    <location>
        <begin position="6"/>
        <end position="34"/>
    </location>
</feature>
<name>Q2ABA2_MONDO</name>
<dbReference type="OrthoDB" id="8876749at2759"/>
<dbReference type="SUPFAM" id="SSF81321">
    <property type="entry name" value="Family A G protein-coupled receptor-like"/>
    <property type="match status" value="1"/>
</dbReference>
<dbReference type="PANTHER" id="PTHR11394:SF49">
    <property type="entry name" value="TASTE RECEPTOR TYPE 2 MEMBER 3"/>
    <property type="match status" value="1"/>
</dbReference>
<dbReference type="RefSeq" id="NP_001034956.1">
    <property type="nucleotide sequence ID" value="NM_001039867.1"/>
</dbReference>
<evidence type="ECO:0000256" key="5">
    <source>
        <dbReference type="ARBA" id="ARBA00022692"/>
    </source>
</evidence>
<evidence type="ECO:0000256" key="4">
    <source>
        <dbReference type="ARBA" id="ARBA00022606"/>
    </source>
</evidence>
<feature type="transmembrane region" description="Helical" evidence="15">
    <location>
        <begin position="46"/>
        <end position="67"/>
    </location>
</feature>
<evidence type="ECO:0000256" key="13">
    <source>
        <dbReference type="RuleBase" id="RU004423"/>
    </source>
</evidence>
<keyword evidence="6 15" id="KW-1133">Transmembrane helix</keyword>
<feature type="domain" description="G-protein coupled receptors family 1 profile" evidence="16">
    <location>
        <begin position="1"/>
        <end position="277"/>
    </location>
</feature>
<keyword evidence="5 14" id="KW-0812">Transmembrane</keyword>
<dbReference type="GO" id="GO:0004930">
    <property type="term" value="F:G protein-coupled receptor activity"/>
    <property type="evidence" value="ECO:0007669"/>
    <property type="project" value="UniProtKB-KW"/>
</dbReference>
<dbReference type="GO" id="GO:0016020">
    <property type="term" value="C:membrane"/>
    <property type="evidence" value="ECO:0000318"/>
    <property type="project" value="GO_Central"/>
</dbReference>
<dbReference type="AlphaFoldDB" id="Q2ABA2"/>
<evidence type="ECO:0000256" key="12">
    <source>
        <dbReference type="ARBA" id="ARBA00025304"/>
    </source>
</evidence>
<dbReference type="InterPro" id="IPR017452">
    <property type="entry name" value="GPCR_Rhodpsn_7TM"/>
</dbReference>
<dbReference type="Gene3D" id="1.20.1070.10">
    <property type="entry name" value="Rhodopsin 7-helix transmembrane proteins"/>
    <property type="match status" value="1"/>
</dbReference>
<evidence type="ECO:0000256" key="15">
    <source>
        <dbReference type="SAM" id="Phobius"/>
    </source>
</evidence>
<dbReference type="CTD" id="664674"/>
<dbReference type="GO" id="GO:0001580">
    <property type="term" value="P:detection of chemical stimulus involved in sensory perception of bitter taste"/>
    <property type="evidence" value="ECO:0000318"/>
    <property type="project" value="GO_Central"/>
</dbReference>
<keyword evidence="10" id="KW-0325">Glycoprotein</keyword>
<dbReference type="Pfam" id="PF05296">
    <property type="entry name" value="TAS2R"/>
    <property type="match status" value="1"/>
</dbReference>
<keyword evidence="19" id="KW-1185">Reference proteome</keyword>
<evidence type="ECO:0000256" key="8">
    <source>
        <dbReference type="ARBA" id="ARBA00023136"/>
    </source>
</evidence>
<dbReference type="EMBL" id="AB249743">
    <property type="protein sequence ID" value="BAE80365.1"/>
    <property type="molecule type" value="Genomic_DNA"/>
</dbReference>
<dbReference type="Ensembl" id="ENSMODT00000062021.1">
    <property type="protein sequence ID" value="ENSMODP00000059428.1"/>
    <property type="gene ID" value="ENSMODG00000043417.1"/>
</dbReference>
<dbReference type="Proteomes" id="UP000002280">
    <property type="component" value="Chromosome 8"/>
</dbReference>
<evidence type="ECO:0000256" key="11">
    <source>
        <dbReference type="ARBA" id="ARBA00023224"/>
    </source>
</evidence>
<evidence type="ECO:0000256" key="2">
    <source>
        <dbReference type="ARBA" id="ARBA00007376"/>
    </source>
</evidence>
<comment type="similarity">
    <text evidence="2 13">Belongs to the G-protein coupled receptor T2R family.</text>
</comment>
<evidence type="ECO:0000256" key="6">
    <source>
        <dbReference type="ARBA" id="ARBA00022989"/>
    </source>
</evidence>
<evidence type="ECO:0000313" key="18">
    <source>
        <dbReference type="Ensembl" id="ENSMODP00000059428.1"/>
    </source>
</evidence>
<reference evidence="17" key="1">
    <citation type="journal article" date="2006" name="Mol. Biol. Evol.">
        <title>Lineage-specific expansions and contractions of the bitter taste receptor gene repertoire in vertebrates.</title>
        <authorList>
            <consortium name="SMBE Tri-National Young Investigators"/>
            <person name="Go Y."/>
        </authorList>
    </citation>
    <scope>NUCLEOTIDE SEQUENCE</scope>
</reference>
<dbReference type="OMA" id="ILGFCCN"/>
<dbReference type="InterPro" id="IPR007960">
    <property type="entry name" value="TAS2R"/>
</dbReference>
<evidence type="ECO:0000313" key="19">
    <source>
        <dbReference type="Proteomes" id="UP000002280"/>
    </source>
</evidence>
<keyword evidence="9 14" id="KW-0675">Receptor</keyword>
<dbReference type="FunFam" id="1.20.1070.10:FF:000055">
    <property type="entry name" value="Taste receptor type 2"/>
    <property type="match status" value="1"/>
</dbReference>
<protein>
    <recommendedName>
        <fullName evidence="14">Taste receptor type 2</fullName>
    </recommendedName>
</protein>
<keyword evidence="11 14" id="KW-0807">Transducer</keyword>
<keyword evidence="7 14" id="KW-0297">G-protein coupled receptor</keyword>
<dbReference type="GO" id="GO:0033038">
    <property type="term" value="F:bitter taste receptor activity"/>
    <property type="evidence" value="ECO:0000318"/>
    <property type="project" value="GO_Central"/>
</dbReference>
<reference evidence="18 19" key="2">
    <citation type="journal article" date="2007" name="Nature">
        <title>Genome of the marsupial Monodelphis domestica reveals innovation in non-coding sequences.</title>
        <authorList>
            <person name="Mikkelsen T.S."/>
            <person name="Wakefield M.J."/>
            <person name="Aken B."/>
            <person name="Amemiya C.T."/>
            <person name="Chang J.L."/>
            <person name="Duke S."/>
            <person name="Garber M."/>
            <person name="Gentles A.J."/>
            <person name="Goodstadt L."/>
            <person name="Heger A."/>
            <person name="Jurka J."/>
            <person name="Kamal M."/>
            <person name="Mauceli E."/>
            <person name="Searle S.M."/>
            <person name="Sharpe T."/>
            <person name="Baker M.L."/>
            <person name="Batzer M.A."/>
            <person name="Benos P.V."/>
            <person name="Belov K."/>
            <person name="Clamp M."/>
            <person name="Cook A."/>
            <person name="Cuff J."/>
            <person name="Das R."/>
            <person name="Davidow L."/>
            <person name="Deakin J.E."/>
            <person name="Fazzari M.J."/>
            <person name="Glass J.L."/>
            <person name="Grabherr M."/>
            <person name="Greally J.M."/>
            <person name="Gu W."/>
            <person name="Hore T.A."/>
            <person name="Huttley G.A."/>
            <person name="Kleber M."/>
            <person name="Jirtle R.L."/>
            <person name="Koina E."/>
            <person name="Lee J.T."/>
            <person name="Mahony S."/>
            <person name="Marra M.A."/>
            <person name="Miller R.D."/>
            <person name="Nicholls R.D."/>
            <person name="Oda M."/>
            <person name="Papenfuss A.T."/>
            <person name="Parra Z.E."/>
            <person name="Pollock D.D."/>
            <person name="Ray D.A."/>
            <person name="Schein J.E."/>
            <person name="Speed T.P."/>
            <person name="Thompson K."/>
            <person name="VandeBerg J.L."/>
            <person name="Wade C.M."/>
            <person name="Walker J.A."/>
            <person name="Waters P.D."/>
            <person name="Webber C."/>
            <person name="Weidman J.R."/>
            <person name="Xie X."/>
            <person name="Zody M.C."/>
            <person name="Baldwin J."/>
            <person name="Abdouelleil A."/>
            <person name="Abdulkadir J."/>
            <person name="Abebe A."/>
            <person name="Abera B."/>
            <person name="Abreu J."/>
            <person name="Acer S.C."/>
            <person name="Aftuck L."/>
            <person name="Alexander A."/>
            <person name="An P."/>
            <person name="Anderson E."/>
            <person name="Anderson S."/>
            <person name="Arachi H."/>
            <person name="Azer M."/>
            <person name="Bachantsang P."/>
            <person name="Barry A."/>
            <person name="Bayul T."/>
            <person name="Berlin A."/>
            <person name="Bessette D."/>
            <person name="Bloom T."/>
            <person name="Bloom T."/>
            <person name="Boguslavskiy L."/>
            <person name="Bonnet C."/>
            <person name="Boukhgalter B."/>
            <person name="Bourzgui I."/>
            <person name="Brown A."/>
            <person name="Cahill P."/>
            <person name="Channer S."/>
            <person name="Cheshatsang Y."/>
            <person name="Chuda L."/>
            <person name="Citroen M."/>
            <person name="Collymore A."/>
            <person name="Cooke P."/>
            <person name="Costello M."/>
            <person name="D'Aco K."/>
            <person name="Daza R."/>
            <person name="De Haan G."/>
            <person name="DeGray S."/>
            <person name="DeMaso C."/>
            <person name="Dhargay N."/>
            <person name="Dooley K."/>
            <person name="Dooley E."/>
            <person name="Doricent M."/>
            <person name="Dorje P."/>
            <person name="Dorjee K."/>
            <person name="Dupes A."/>
            <person name="Elong R."/>
            <person name="Falk J."/>
            <person name="Farina A."/>
            <person name="Faro S."/>
            <person name="Ferguson D."/>
            <person name="Fisher S."/>
            <person name="Foley C.D."/>
            <person name="Franke A."/>
            <person name="Friedrich D."/>
            <person name="Gadbois L."/>
            <person name="Gearin G."/>
            <person name="Gearin C.R."/>
            <person name="Giannoukos G."/>
            <person name="Goode T."/>
            <person name="Graham J."/>
            <person name="Grandbois E."/>
            <person name="Grewal S."/>
            <person name="Gyaltsen K."/>
            <person name="Hafez N."/>
            <person name="Hagos B."/>
            <person name="Hall J."/>
            <person name="Henson C."/>
            <person name="Hollinger A."/>
            <person name="Honan T."/>
            <person name="Huard M.D."/>
            <person name="Hughes L."/>
            <person name="Hurhula B."/>
            <person name="Husby M.E."/>
            <person name="Kamat A."/>
            <person name="Kanga B."/>
            <person name="Kashin S."/>
            <person name="Khazanovich D."/>
            <person name="Kisner P."/>
            <person name="Lance K."/>
            <person name="Lara M."/>
            <person name="Lee W."/>
            <person name="Lennon N."/>
            <person name="Letendre F."/>
            <person name="LeVine R."/>
            <person name="Lipovsky A."/>
            <person name="Liu X."/>
            <person name="Liu J."/>
            <person name="Liu S."/>
            <person name="Lokyitsang T."/>
            <person name="Lokyitsang Y."/>
            <person name="Lubonja R."/>
            <person name="Lui A."/>
            <person name="MacDonald P."/>
            <person name="Magnisalis V."/>
            <person name="Maru K."/>
            <person name="Matthews C."/>
            <person name="McCusker W."/>
            <person name="McDonough S."/>
            <person name="Mehta T."/>
            <person name="Meldrim J."/>
            <person name="Meneus L."/>
            <person name="Mihai O."/>
            <person name="Mihalev A."/>
            <person name="Mihova T."/>
            <person name="Mittelman R."/>
            <person name="Mlenga V."/>
            <person name="Montmayeur A."/>
            <person name="Mulrain L."/>
            <person name="Navidi A."/>
            <person name="Naylor J."/>
            <person name="Negash T."/>
            <person name="Nguyen T."/>
            <person name="Nguyen N."/>
            <person name="Nicol R."/>
            <person name="Norbu C."/>
            <person name="Norbu N."/>
            <person name="Novod N."/>
            <person name="O'Neill B."/>
            <person name="Osman S."/>
            <person name="Markiewicz E."/>
            <person name="Oyono O.L."/>
            <person name="Patti C."/>
            <person name="Phunkhang P."/>
            <person name="Pierre F."/>
            <person name="Priest M."/>
            <person name="Raghuraman S."/>
            <person name="Rege F."/>
            <person name="Reyes R."/>
            <person name="Rise C."/>
            <person name="Rogov P."/>
            <person name="Ross K."/>
            <person name="Ryan E."/>
            <person name="Settipalli S."/>
            <person name="Shea T."/>
            <person name="Sherpa N."/>
            <person name="Shi L."/>
            <person name="Shih D."/>
            <person name="Sparrow T."/>
            <person name="Spaulding J."/>
            <person name="Stalker J."/>
            <person name="Stange-Thomann N."/>
            <person name="Stavropoulos S."/>
            <person name="Stone C."/>
            <person name="Strader C."/>
            <person name="Tesfaye S."/>
            <person name="Thomson T."/>
            <person name="Thoulutsang Y."/>
            <person name="Thoulutsang D."/>
            <person name="Topham K."/>
            <person name="Topping I."/>
            <person name="Tsamla T."/>
            <person name="Vassiliev H."/>
            <person name="Vo A."/>
            <person name="Wangchuk T."/>
            <person name="Wangdi T."/>
            <person name="Weiand M."/>
            <person name="Wilkinson J."/>
            <person name="Wilson A."/>
            <person name="Yadav S."/>
            <person name="Young G."/>
            <person name="Yu Q."/>
            <person name="Zembek L."/>
            <person name="Zhong D."/>
            <person name="Zimmer A."/>
            <person name="Zwirko Z."/>
            <person name="Jaffe D.B."/>
            <person name="Alvarez P."/>
            <person name="Brockman W."/>
            <person name="Butler J."/>
            <person name="Chin C."/>
            <person name="Gnerre S."/>
            <person name="MacCallum I."/>
            <person name="Graves J.A."/>
            <person name="Ponting C.P."/>
            <person name="Breen M."/>
            <person name="Samollow P.B."/>
            <person name="Lander E.S."/>
            <person name="Lindblad-Toh K."/>
        </authorList>
    </citation>
    <scope>NUCLEOTIDE SEQUENCE [LARGE SCALE GENOMIC DNA]</scope>
</reference>
<comment type="function">
    <text evidence="12">Gustducin-coupled receptor implicated in the perception of bitter compounds in the oral cavity and the gastrointestinal tract. Signals through PLCB2 and the calcium-regulated cation channel TRPM5.</text>
</comment>
<evidence type="ECO:0000256" key="9">
    <source>
        <dbReference type="ARBA" id="ARBA00023170"/>
    </source>
</evidence>
<feature type="transmembrane region" description="Helical" evidence="15">
    <location>
        <begin position="255"/>
        <end position="280"/>
    </location>
</feature>
<organism evidence="17">
    <name type="scientific">Monodelphis domestica</name>
    <name type="common">Gray short-tailed opossum</name>
    <dbReference type="NCBI Taxonomy" id="13616"/>
    <lineage>
        <taxon>Eukaryota</taxon>
        <taxon>Metazoa</taxon>
        <taxon>Chordata</taxon>
        <taxon>Craniata</taxon>
        <taxon>Vertebrata</taxon>
        <taxon>Euteleostomi</taxon>
        <taxon>Mammalia</taxon>
        <taxon>Metatheria</taxon>
        <taxon>Didelphimorphia</taxon>
        <taxon>Didelphidae</taxon>
        <taxon>Monodelphis</taxon>
    </lineage>
</organism>
<evidence type="ECO:0000256" key="10">
    <source>
        <dbReference type="ARBA" id="ARBA00023180"/>
    </source>
</evidence>
<evidence type="ECO:0000259" key="16">
    <source>
        <dbReference type="PROSITE" id="PS50262"/>
    </source>
</evidence>
<dbReference type="PROSITE" id="PS50262">
    <property type="entry name" value="G_PROTEIN_RECEP_F1_2"/>
    <property type="match status" value="1"/>
</dbReference>